<dbReference type="OrthoDB" id="5847653at2759"/>
<comment type="caution">
    <text evidence="1">The sequence shown here is derived from an EMBL/GenBank/DDBJ whole genome shotgun (WGS) entry which is preliminary data.</text>
</comment>
<sequence length="110" mass="12493">MRHHLTLLLIILSILIFFSSAKPVFGPIGVAEKHKIAKMLQNEQKSLQMLEEEQALLERVVETLSKEIEDKEAHIDQLKRSYTHGHGAISNIMDDYRSSFKNGIGARPGR</sequence>
<dbReference type="HOGENOM" id="CLU_2212316_0_0_1"/>
<evidence type="ECO:0000313" key="2">
    <source>
        <dbReference type="Proteomes" id="UP000216624"/>
    </source>
</evidence>
<name>A0A260ZKK5_CAERE</name>
<proteinExistence type="predicted"/>
<evidence type="ECO:0000313" key="1">
    <source>
        <dbReference type="EMBL" id="OZF86218.1"/>
    </source>
</evidence>
<accession>A0A260ZKK5</accession>
<dbReference type="CTD" id="9814921"/>
<dbReference type="OMA" id="RSYTHGH"/>
<dbReference type="Proteomes" id="UP000216624">
    <property type="component" value="Unassembled WGS sequence"/>
</dbReference>
<feature type="non-terminal residue" evidence="1">
    <location>
        <position position="1"/>
    </location>
</feature>
<dbReference type="EMBL" id="NMWX01000102">
    <property type="protein sequence ID" value="OZF86218.1"/>
    <property type="molecule type" value="Genomic_DNA"/>
</dbReference>
<organism evidence="1 2">
    <name type="scientific">Caenorhabditis remanei</name>
    <name type="common">Caenorhabditis vulgaris</name>
    <dbReference type="NCBI Taxonomy" id="31234"/>
    <lineage>
        <taxon>Eukaryota</taxon>
        <taxon>Metazoa</taxon>
        <taxon>Ecdysozoa</taxon>
        <taxon>Nematoda</taxon>
        <taxon>Chromadorea</taxon>
        <taxon>Rhabditida</taxon>
        <taxon>Rhabditina</taxon>
        <taxon>Rhabditomorpha</taxon>
        <taxon>Rhabditoidea</taxon>
        <taxon>Rhabditidae</taxon>
        <taxon>Peloderinae</taxon>
        <taxon>Caenorhabditis</taxon>
    </lineage>
</organism>
<protein>
    <submittedName>
        <fullName evidence="1">Uncharacterized protein</fullName>
    </submittedName>
</protein>
<dbReference type="KEGG" id="crq:GCK72_009532"/>
<dbReference type="eggNOG" id="ENOG502TI7F">
    <property type="taxonomic scope" value="Eukaryota"/>
</dbReference>
<gene>
    <name evidence="1" type="ORF">FL82_15129</name>
</gene>
<keyword evidence="2" id="KW-1185">Reference proteome</keyword>
<reference evidence="1" key="1">
    <citation type="submission" date="2017-08" db="EMBL/GenBank/DDBJ databases">
        <authorList>
            <person name="de Groot N.N."/>
        </authorList>
    </citation>
    <scope>NUCLEOTIDE SEQUENCE [LARGE SCALE GENOMIC DNA]</scope>
    <source>
        <strain evidence="1">PX439</strain>
    </source>
</reference>